<evidence type="ECO:0000259" key="7">
    <source>
        <dbReference type="PROSITE" id="PS50823"/>
    </source>
</evidence>
<feature type="domain" description="KH type-2" evidence="7">
    <location>
        <begin position="23"/>
        <end position="94"/>
    </location>
</feature>
<dbReference type="PROSITE" id="PS00548">
    <property type="entry name" value="RIBOSOMAL_S3"/>
    <property type="match status" value="1"/>
</dbReference>
<dbReference type="InterPro" id="IPR018280">
    <property type="entry name" value="Ribosomal_uS3_CS"/>
</dbReference>
<protein>
    <recommendedName>
        <fullName evidence="7">KH type-2 domain-containing protein</fullName>
    </recommendedName>
</protein>
<dbReference type="SUPFAM" id="SSF54814">
    <property type="entry name" value="Prokaryotic type KH domain (KH-domain type II)"/>
    <property type="match status" value="1"/>
</dbReference>
<dbReference type="GO" id="GO:0003723">
    <property type="term" value="F:RNA binding"/>
    <property type="evidence" value="ECO:0007669"/>
    <property type="project" value="UniProtKB-UniRule"/>
</dbReference>
<dbReference type="Proteomes" id="UP000290289">
    <property type="component" value="Chromosome 2"/>
</dbReference>
<accession>A0A498KI91</accession>
<keyword evidence="2 5" id="KW-0694">RNA-binding</keyword>
<organism evidence="8 9">
    <name type="scientific">Malus domestica</name>
    <name type="common">Apple</name>
    <name type="synonym">Pyrus malus</name>
    <dbReference type="NCBI Taxonomy" id="3750"/>
    <lineage>
        <taxon>Eukaryota</taxon>
        <taxon>Viridiplantae</taxon>
        <taxon>Streptophyta</taxon>
        <taxon>Embryophyta</taxon>
        <taxon>Tracheophyta</taxon>
        <taxon>Spermatophyta</taxon>
        <taxon>Magnoliopsida</taxon>
        <taxon>eudicotyledons</taxon>
        <taxon>Gunneridae</taxon>
        <taxon>Pentapetalae</taxon>
        <taxon>rosids</taxon>
        <taxon>fabids</taxon>
        <taxon>Rosales</taxon>
        <taxon>Rosaceae</taxon>
        <taxon>Amygdaloideae</taxon>
        <taxon>Maleae</taxon>
        <taxon>Malus</taxon>
    </lineage>
</organism>
<dbReference type="Pfam" id="PF00189">
    <property type="entry name" value="Ribosomal_S3_C"/>
    <property type="match status" value="1"/>
</dbReference>
<dbReference type="GO" id="GO:0005634">
    <property type="term" value="C:nucleus"/>
    <property type="evidence" value="ECO:0007669"/>
    <property type="project" value="TreeGrafter"/>
</dbReference>
<dbReference type="GO" id="GO:0006412">
    <property type="term" value="P:translation"/>
    <property type="evidence" value="ECO:0007669"/>
    <property type="project" value="InterPro"/>
</dbReference>
<dbReference type="SUPFAM" id="SSF54821">
    <property type="entry name" value="Ribosomal protein S3 C-terminal domain"/>
    <property type="match status" value="1"/>
</dbReference>
<dbReference type="GO" id="GO:0022627">
    <property type="term" value="C:cytosolic small ribosomal subunit"/>
    <property type="evidence" value="ECO:0007669"/>
    <property type="project" value="TreeGrafter"/>
</dbReference>
<evidence type="ECO:0000313" key="9">
    <source>
        <dbReference type="Proteomes" id="UP000290289"/>
    </source>
</evidence>
<dbReference type="PANTHER" id="PTHR11760">
    <property type="entry name" value="30S/40S RIBOSOMAL PROTEIN S3"/>
    <property type="match status" value="1"/>
</dbReference>
<dbReference type="FunFam" id="3.30.1140.32:FF:000004">
    <property type="entry name" value="40S ribosomal protein S3"/>
    <property type="match status" value="1"/>
</dbReference>
<dbReference type="InterPro" id="IPR001351">
    <property type="entry name" value="Ribosomal_uS3_C"/>
</dbReference>
<keyword evidence="4 6" id="KW-0687">Ribonucleoprotein</keyword>
<comment type="caution">
    <text evidence="8">The sequence shown here is derived from an EMBL/GenBank/DDBJ whole genome shotgun (WGS) entry which is preliminary data.</text>
</comment>
<dbReference type="InterPro" id="IPR015946">
    <property type="entry name" value="KH_dom-like_a/b"/>
</dbReference>
<name>A0A498KI91_MALDO</name>
<sequence length="324" mass="35935">MATATQMSKKRKFVADGVFFAELNEVLTRELAEDGYSGVEVRVTPMRTEIIIRATRTQNVLGEKGRRIRELTSVVQKRFKFPENSVELYAEKVNNRGLCAIAQAESLRYKLLGGLAVRRCGYVIYKADWCSHTNSVSEVDEIDSYPPFHHPHESHFLSCGNRAEVTLGRVHVYNGPLLVVSPVVSVTNPPMTVLFRACYGVLRFVMESGAKGCEVIISGKLRAARAKSMKFKDGYMISSGQPVNEYIDSAVRHVLLRQGVLGIKVKIMLDWDPKGKQGPKTPLPDLVTIHQPKEDVYIRPALAAPVAEPFLAATEVEAPVPIVA</sequence>
<keyword evidence="3 6" id="KW-0689">Ribosomal protein</keyword>
<dbReference type="STRING" id="3750.A0A498KI91"/>
<dbReference type="Gene3D" id="3.30.1140.32">
    <property type="entry name" value="Ribosomal protein S3, C-terminal domain"/>
    <property type="match status" value="2"/>
</dbReference>
<dbReference type="AlphaFoldDB" id="A0A498KI91"/>
<keyword evidence="9" id="KW-1185">Reference proteome</keyword>
<evidence type="ECO:0000256" key="1">
    <source>
        <dbReference type="ARBA" id="ARBA00010761"/>
    </source>
</evidence>
<dbReference type="EMBL" id="RDQH01000328">
    <property type="protein sequence ID" value="RXI06134.1"/>
    <property type="molecule type" value="Genomic_DNA"/>
</dbReference>
<dbReference type="Gene3D" id="3.30.300.20">
    <property type="match status" value="1"/>
</dbReference>
<dbReference type="GO" id="GO:0003735">
    <property type="term" value="F:structural constituent of ribosome"/>
    <property type="evidence" value="ECO:0007669"/>
    <property type="project" value="InterPro"/>
</dbReference>
<dbReference type="Pfam" id="PF07650">
    <property type="entry name" value="KH_2"/>
    <property type="match status" value="1"/>
</dbReference>
<evidence type="ECO:0000256" key="3">
    <source>
        <dbReference type="ARBA" id="ARBA00022980"/>
    </source>
</evidence>
<dbReference type="InterPro" id="IPR036419">
    <property type="entry name" value="Ribosomal_S3_C_sf"/>
</dbReference>
<dbReference type="InterPro" id="IPR009019">
    <property type="entry name" value="KH_sf_prok-type"/>
</dbReference>
<evidence type="ECO:0000256" key="5">
    <source>
        <dbReference type="PROSITE-ProRule" id="PRU00118"/>
    </source>
</evidence>
<dbReference type="PANTHER" id="PTHR11760:SF69">
    <property type="entry name" value="SMALL RIBOSOMAL SUBUNIT PROTEIN US3X-RELATED"/>
    <property type="match status" value="1"/>
</dbReference>
<reference evidence="8 9" key="1">
    <citation type="submission" date="2018-10" db="EMBL/GenBank/DDBJ databases">
        <title>A high-quality apple genome assembly.</title>
        <authorList>
            <person name="Hu J."/>
        </authorList>
    </citation>
    <scope>NUCLEOTIDE SEQUENCE [LARGE SCALE GENOMIC DNA]</scope>
    <source>
        <strain evidence="9">cv. HFTH1</strain>
        <tissue evidence="8">Young leaf</tissue>
    </source>
</reference>
<evidence type="ECO:0000256" key="6">
    <source>
        <dbReference type="RuleBase" id="RU003624"/>
    </source>
</evidence>
<evidence type="ECO:0000256" key="4">
    <source>
        <dbReference type="ARBA" id="ARBA00023274"/>
    </source>
</evidence>
<evidence type="ECO:0000256" key="2">
    <source>
        <dbReference type="ARBA" id="ARBA00022884"/>
    </source>
</evidence>
<proteinExistence type="inferred from homology"/>
<dbReference type="PROSITE" id="PS50823">
    <property type="entry name" value="KH_TYPE_2"/>
    <property type="match status" value="1"/>
</dbReference>
<comment type="similarity">
    <text evidence="1 6">Belongs to the universal ribosomal protein uS3 family.</text>
</comment>
<gene>
    <name evidence="8" type="ORF">DVH24_018176</name>
</gene>
<dbReference type="CDD" id="cd02413">
    <property type="entry name" value="KH-II_40S_S3"/>
    <property type="match status" value="1"/>
</dbReference>
<dbReference type="InterPro" id="IPR057258">
    <property type="entry name" value="Ribosomal_uS3"/>
</dbReference>
<evidence type="ECO:0000313" key="8">
    <source>
        <dbReference type="EMBL" id="RXI06134.1"/>
    </source>
</evidence>
<dbReference type="InterPro" id="IPR004044">
    <property type="entry name" value="KH_dom_type_2"/>
</dbReference>
<dbReference type="FunFam" id="3.30.300.20:FF:000006">
    <property type="entry name" value="40S ribosomal protein S3"/>
    <property type="match status" value="1"/>
</dbReference>